<feature type="active site" description="Proton acceptor" evidence="2">
    <location>
        <position position="125"/>
    </location>
</feature>
<dbReference type="EMBL" id="JACHHE010000005">
    <property type="protein sequence ID" value="MBB5180568.1"/>
    <property type="molecule type" value="Genomic_DNA"/>
</dbReference>
<reference evidence="3 4" key="1">
    <citation type="submission" date="2020-08" db="EMBL/GenBank/DDBJ databases">
        <title>Genomic Encyclopedia of Type Strains, Phase IV (KMG-IV): sequencing the most valuable type-strain genomes for metagenomic binning, comparative biology and taxonomic classification.</title>
        <authorList>
            <person name="Goeker M."/>
        </authorList>
    </citation>
    <scope>NUCLEOTIDE SEQUENCE [LARGE SCALE GENOMIC DNA]</scope>
    <source>
        <strain evidence="3 4">DSM 15895</strain>
    </source>
</reference>
<comment type="similarity">
    <text evidence="2">Belongs to the 2H phosphoesterase superfamily. ThpR family.</text>
</comment>
<evidence type="ECO:0000256" key="1">
    <source>
        <dbReference type="ARBA" id="ARBA00022801"/>
    </source>
</evidence>
<dbReference type="GO" id="GO:0008664">
    <property type="term" value="F:RNA 2',3'-cyclic 3'-phosphodiesterase activity"/>
    <property type="evidence" value="ECO:0007669"/>
    <property type="project" value="UniProtKB-EC"/>
</dbReference>
<comment type="caution">
    <text evidence="3">The sequence shown here is derived from an EMBL/GenBank/DDBJ whole genome shotgun (WGS) entry which is preliminary data.</text>
</comment>
<dbReference type="InterPro" id="IPR009097">
    <property type="entry name" value="Cyclic_Pdiesterase"/>
</dbReference>
<dbReference type="NCBIfam" id="TIGR02258">
    <property type="entry name" value="2_5_ligase"/>
    <property type="match status" value="1"/>
</dbReference>
<evidence type="ECO:0000256" key="2">
    <source>
        <dbReference type="HAMAP-Rule" id="MF_01940"/>
    </source>
</evidence>
<dbReference type="PANTHER" id="PTHR35561:SF1">
    <property type="entry name" value="RNA 2',3'-CYCLIC PHOSPHODIESTERASE"/>
    <property type="match status" value="1"/>
</dbReference>
<name>A0A7W8CS15_9BACL</name>
<keyword evidence="1 2" id="KW-0378">Hydrolase</keyword>
<dbReference type="InterPro" id="IPR004175">
    <property type="entry name" value="RNA_CPDase"/>
</dbReference>
<comment type="catalytic activity">
    <reaction evidence="2">
        <text>a 3'-end 2',3'-cyclophospho-ribonucleotide-RNA + H2O = a 3'-end 2'-phospho-ribonucleotide-RNA + H(+)</text>
        <dbReference type="Rhea" id="RHEA:11828"/>
        <dbReference type="Rhea" id="RHEA-COMP:10464"/>
        <dbReference type="Rhea" id="RHEA-COMP:17353"/>
        <dbReference type="ChEBI" id="CHEBI:15377"/>
        <dbReference type="ChEBI" id="CHEBI:15378"/>
        <dbReference type="ChEBI" id="CHEBI:83064"/>
        <dbReference type="ChEBI" id="CHEBI:173113"/>
        <dbReference type="EC" id="3.1.4.58"/>
    </reaction>
</comment>
<dbReference type="SUPFAM" id="SSF55144">
    <property type="entry name" value="LigT-like"/>
    <property type="match status" value="1"/>
</dbReference>
<organism evidence="3 4">
    <name type="scientific">Planococcus koreensis</name>
    <dbReference type="NCBI Taxonomy" id="112331"/>
    <lineage>
        <taxon>Bacteria</taxon>
        <taxon>Bacillati</taxon>
        <taxon>Bacillota</taxon>
        <taxon>Bacilli</taxon>
        <taxon>Bacillales</taxon>
        <taxon>Caryophanaceae</taxon>
        <taxon>Planococcus</taxon>
    </lineage>
</organism>
<protein>
    <recommendedName>
        <fullName evidence="2">RNA 2',3'-cyclic phosphodiesterase</fullName>
        <shortName evidence="2">RNA 2',3'-CPDase</shortName>
        <ecNumber evidence="2">3.1.4.58</ecNumber>
    </recommendedName>
</protein>
<feature type="short sequence motif" description="HXTX 1" evidence="2">
    <location>
        <begin position="41"/>
        <end position="44"/>
    </location>
</feature>
<comment type="function">
    <text evidence="2">Hydrolyzes RNA 2',3'-cyclic phosphodiester to an RNA 2'-phosphomonoester.</text>
</comment>
<dbReference type="RefSeq" id="WP_135500372.1">
    <property type="nucleotide sequence ID" value="NZ_JACHHE010000005.1"/>
</dbReference>
<evidence type="ECO:0000313" key="3">
    <source>
        <dbReference type="EMBL" id="MBB5180568.1"/>
    </source>
</evidence>
<proteinExistence type="inferred from homology"/>
<dbReference type="AlphaFoldDB" id="A0A7W8CS15"/>
<sequence>MQTHYFIGINIPEAAAKELAEARGQWNLQSHKKYTRPQDMHITLLFIGSAEETQLQEAAQALEEISQAPFDLAINGVKTFGNPQTPRIIYAAIADSAPLMELQEKVREITRKFNLSSDQKPFVPHITLAAKWAGGSEMEEAPVFKMPSISFRVEEFSLFRIEPQNMRKYVPQATYRLQEGV</sequence>
<keyword evidence="3" id="KW-0436">Ligase</keyword>
<dbReference type="Gene3D" id="3.90.1140.10">
    <property type="entry name" value="Cyclic phosphodiesterase"/>
    <property type="match status" value="1"/>
</dbReference>
<dbReference type="GO" id="GO:0004113">
    <property type="term" value="F:2',3'-cyclic-nucleotide 3'-phosphodiesterase activity"/>
    <property type="evidence" value="ECO:0007669"/>
    <property type="project" value="InterPro"/>
</dbReference>
<dbReference type="PANTHER" id="PTHR35561">
    <property type="entry name" value="RNA 2',3'-CYCLIC PHOSPHODIESTERASE"/>
    <property type="match status" value="1"/>
</dbReference>
<accession>A0A7W8CS15</accession>
<dbReference type="HAMAP" id="MF_01940">
    <property type="entry name" value="RNA_CPDase"/>
    <property type="match status" value="1"/>
</dbReference>
<gene>
    <name evidence="3" type="ORF">HNQ44_001997</name>
</gene>
<dbReference type="OrthoDB" id="9789350at2"/>
<evidence type="ECO:0000313" key="4">
    <source>
        <dbReference type="Proteomes" id="UP000525923"/>
    </source>
</evidence>
<dbReference type="Pfam" id="PF13563">
    <property type="entry name" value="2_5_RNA_ligase2"/>
    <property type="match status" value="1"/>
</dbReference>
<keyword evidence="4" id="KW-1185">Reference proteome</keyword>
<dbReference type="Proteomes" id="UP000525923">
    <property type="component" value="Unassembled WGS sequence"/>
</dbReference>
<dbReference type="GO" id="GO:0016874">
    <property type="term" value="F:ligase activity"/>
    <property type="evidence" value="ECO:0007669"/>
    <property type="project" value="UniProtKB-KW"/>
</dbReference>
<feature type="active site" description="Proton donor" evidence="2">
    <location>
        <position position="41"/>
    </location>
</feature>
<feature type="short sequence motif" description="HXTX 2" evidence="2">
    <location>
        <begin position="125"/>
        <end position="128"/>
    </location>
</feature>
<dbReference type="EC" id="3.1.4.58" evidence="2"/>